<organism evidence="1 2">
    <name type="scientific">Bacillus chungangensis</name>
    <dbReference type="NCBI Taxonomy" id="587633"/>
    <lineage>
        <taxon>Bacteria</taxon>
        <taxon>Bacillati</taxon>
        <taxon>Bacillota</taxon>
        <taxon>Bacilli</taxon>
        <taxon>Bacillales</taxon>
        <taxon>Bacillaceae</taxon>
        <taxon>Bacillus</taxon>
    </lineage>
</organism>
<proteinExistence type="predicted"/>
<gene>
    <name evidence="1" type="ORF">J2S08_000199</name>
</gene>
<dbReference type="EMBL" id="JAUSTT010000001">
    <property type="protein sequence ID" value="MDQ0174368.1"/>
    <property type="molecule type" value="Genomic_DNA"/>
</dbReference>
<dbReference type="RefSeq" id="WP_307225778.1">
    <property type="nucleotide sequence ID" value="NZ_JAUSTT010000001.1"/>
</dbReference>
<comment type="caution">
    <text evidence="1">The sequence shown here is derived from an EMBL/GenBank/DDBJ whole genome shotgun (WGS) entry which is preliminary data.</text>
</comment>
<reference evidence="1 2" key="1">
    <citation type="submission" date="2023-07" db="EMBL/GenBank/DDBJ databases">
        <title>Genomic Encyclopedia of Type Strains, Phase IV (KMG-IV): sequencing the most valuable type-strain genomes for metagenomic binning, comparative biology and taxonomic classification.</title>
        <authorList>
            <person name="Goeker M."/>
        </authorList>
    </citation>
    <scope>NUCLEOTIDE SEQUENCE [LARGE SCALE GENOMIC DNA]</scope>
    <source>
        <strain evidence="1 2">DSM 23837</strain>
    </source>
</reference>
<protein>
    <submittedName>
        <fullName evidence="1">Uncharacterized protein</fullName>
    </submittedName>
</protein>
<accession>A0ABT9WM60</accession>
<evidence type="ECO:0000313" key="2">
    <source>
        <dbReference type="Proteomes" id="UP001223586"/>
    </source>
</evidence>
<dbReference type="Proteomes" id="UP001223586">
    <property type="component" value="Unassembled WGS sequence"/>
</dbReference>
<name>A0ABT9WM60_9BACI</name>
<sequence>MITPLLTSLIQQDLNRHFNKAKVTINGIEQEYEIYETIIRDNIIKKYVYIEDEPSGLIERAVLVDQYGRELIIQEPNLEKGQDGWIISFKLVIEIKDESEVGNVGGRKD</sequence>
<keyword evidence="2" id="KW-1185">Reference proteome</keyword>
<evidence type="ECO:0000313" key="1">
    <source>
        <dbReference type="EMBL" id="MDQ0174368.1"/>
    </source>
</evidence>